<dbReference type="EMBL" id="BGPR01153624">
    <property type="protein sequence ID" value="GBL68507.1"/>
    <property type="molecule type" value="Genomic_DNA"/>
</dbReference>
<name>A0A4Y1ZUA3_ARAVE</name>
<dbReference type="AlphaFoldDB" id="A0A4Y1ZUA3"/>
<evidence type="ECO:0000313" key="1">
    <source>
        <dbReference type="EMBL" id="GBL68507.1"/>
    </source>
</evidence>
<sequence>ESASVTSTISRLFPMACGLGNFESLDVRTCGLWCGIPNSRSVPTAHGLSNLSAELE</sequence>
<dbReference type="Proteomes" id="UP000499080">
    <property type="component" value="Unassembled WGS sequence"/>
</dbReference>
<keyword evidence="2" id="KW-1185">Reference proteome</keyword>
<organism evidence="1 2">
    <name type="scientific">Araneus ventricosus</name>
    <name type="common">Orbweaver spider</name>
    <name type="synonym">Epeira ventricosa</name>
    <dbReference type="NCBI Taxonomy" id="182803"/>
    <lineage>
        <taxon>Eukaryota</taxon>
        <taxon>Metazoa</taxon>
        <taxon>Ecdysozoa</taxon>
        <taxon>Arthropoda</taxon>
        <taxon>Chelicerata</taxon>
        <taxon>Arachnida</taxon>
        <taxon>Araneae</taxon>
        <taxon>Araneomorphae</taxon>
        <taxon>Entelegynae</taxon>
        <taxon>Araneoidea</taxon>
        <taxon>Araneidae</taxon>
        <taxon>Araneus</taxon>
    </lineage>
</organism>
<reference evidence="1 2" key="1">
    <citation type="journal article" date="2019" name="Sci. Rep.">
        <title>Orb-weaving spider Araneus ventricosus genome elucidates the spidroin gene catalogue.</title>
        <authorList>
            <person name="Kono N."/>
            <person name="Nakamura H."/>
            <person name="Ohtoshi R."/>
            <person name="Moran D.A.P."/>
            <person name="Shinohara A."/>
            <person name="Yoshida Y."/>
            <person name="Fujiwara M."/>
            <person name="Mori M."/>
            <person name="Tomita M."/>
            <person name="Arakawa K."/>
        </authorList>
    </citation>
    <scope>NUCLEOTIDE SEQUENCE [LARGE SCALE GENOMIC DNA]</scope>
</reference>
<feature type="non-terminal residue" evidence="1">
    <location>
        <position position="1"/>
    </location>
</feature>
<accession>A0A4Y1ZUA3</accession>
<evidence type="ECO:0000313" key="2">
    <source>
        <dbReference type="Proteomes" id="UP000499080"/>
    </source>
</evidence>
<proteinExistence type="predicted"/>
<protein>
    <submittedName>
        <fullName evidence="1">Uncharacterized protein</fullName>
    </submittedName>
</protein>
<gene>
    <name evidence="1" type="ORF">AVEN_222414_1</name>
</gene>
<comment type="caution">
    <text evidence="1">The sequence shown here is derived from an EMBL/GenBank/DDBJ whole genome shotgun (WGS) entry which is preliminary data.</text>
</comment>